<dbReference type="EMBL" id="JAIWYP010000008">
    <property type="protein sequence ID" value="KAH3780810.1"/>
    <property type="molecule type" value="Genomic_DNA"/>
</dbReference>
<gene>
    <name evidence="2" type="ORF">DPMN_158632</name>
</gene>
<evidence type="ECO:0000313" key="3">
    <source>
        <dbReference type="Proteomes" id="UP000828390"/>
    </source>
</evidence>
<dbReference type="Proteomes" id="UP000828390">
    <property type="component" value="Unassembled WGS sequence"/>
</dbReference>
<feature type="compositionally biased region" description="Low complexity" evidence="1">
    <location>
        <begin position="14"/>
        <end position="32"/>
    </location>
</feature>
<keyword evidence="3" id="KW-1185">Reference proteome</keyword>
<sequence>MRLQAECQTGTTQVSSNSLSLGRSVSCSVSGSTKPRRRSSKNNSSSLVKGHPATFSA</sequence>
<comment type="caution">
    <text evidence="2">The sequence shown here is derived from an EMBL/GenBank/DDBJ whole genome shotgun (WGS) entry which is preliminary data.</text>
</comment>
<reference evidence="2" key="1">
    <citation type="journal article" date="2019" name="bioRxiv">
        <title>The Genome of the Zebra Mussel, Dreissena polymorpha: A Resource for Invasive Species Research.</title>
        <authorList>
            <person name="McCartney M.A."/>
            <person name="Auch B."/>
            <person name="Kono T."/>
            <person name="Mallez S."/>
            <person name="Zhang Y."/>
            <person name="Obille A."/>
            <person name="Becker A."/>
            <person name="Abrahante J.E."/>
            <person name="Garbe J."/>
            <person name="Badalamenti J.P."/>
            <person name="Herman A."/>
            <person name="Mangelson H."/>
            <person name="Liachko I."/>
            <person name="Sullivan S."/>
            <person name="Sone E.D."/>
            <person name="Koren S."/>
            <person name="Silverstein K.A.T."/>
            <person name="Beckman K.B."/>
            <person name="Gohl D.M."/>
        </authorList>
    </citation>
    <scope>NUCLEOTIDE SEQUENCE</scope>
    <source>
        <strain evidence="2">Duluth1</strain>
        <tissue evidence="2">Whole animal</tissue>
    </source>
</reference>
<name>A0A9D4EMN8_DREPO</name>
<proteinExistence type="predicted"/>
<evidence type="ECO:0000313" key="2">
    <source>
        <dbReference type="EMBL" id="KAH3780810.1"/>
    </source>
</evidence>
<evidence type="ECO:0000256" key="1">
    <source>
        <dbReference type="SAM" id="MobiDB-lite"/>
    </source>
</evidence>
<organism evidence="2 3">
    <name type="scientific">Dreissena polymorpha</name>
    <name type="common">Zebra mussel</name>
    <name type="synonym">Mytilus polymorpha</name>
    <dbReference type="NCBI Taxonomy" id="45954"/>
    <lineage>
        <taxon>Eukaryota</taxon>
        <taxon>Metazoa</taxon>
        <taxon>Spiralia</taxon>
        <taxon>Lophotrochozoa</taxon>
        <taxon>Mollusca</taxon>
        <taxon>Bivalvia</taxon>
        <taxon>Autobranchia</taxon>
        <taxon>Heteroconchia</taxon>
        <taxon>Euheterodonta</taxon>
        <taxon>Imparidentia</taxon>
        <taxon>Neoheterodontei</taxon>
        <taxon>Myida</taxon>
        <taxon>Dreissenoidea</taxon>
        <taxon>Dreissenidae</taxon>
        <taxon>Dreissena</taxon>
    </lineage>
</organism>
<protein>
    <submittedName>
        <fullName evidence="2">Uncharacterized protein</fullName>
    </submittedName>
</protein>
<feature type="region of interest" description="Disordered" evidence="1">
    <location>
        <begin position="1"/>
        <end position="57"/>
    </location>
</feature>
<accession>A0A9D4EMN8</accession>
<dbReference type="AlphaFoldDB" id="A0A9D4EMN8"/>
<feature type="compositionally biased region" description="Polar residues" evidence="1">
    <location>
        <begin position="1"/>
        <end position="13"/>
    </location>
</feature>
<reference evidence="2" key="2">
    <citation type="submission" date="2020-11" db="EMBL/GenBank/DDBJ databases">
        <authorList>
            <person name="McCartney M.A."/>
            <person name="Auch B."/>
            <person name="Kono T."/>
            <person name="Mallez S."/>
            <person name="Becker A."/>
            <person name="Gohl D.M."/>
            <person name="Silverstein K.A.T."/>
            <person name="Koren S."/>
            <person name="Bechman K.B."/>
            <person name="Herman A."/>
            <person name="Abrahante J.E."/>
            <person name="Garbe J."/>
        </authorList>
    </citation>
    <scope>NUCLEOTIDE SEQUENCE</scope>
    <source>
        <strain evidence="2">Duluth1</strain>
        <tissue evidence="2">Whole animal</tissue>
    </source>
</reference>